<feature type="compositionally biased region" description="Low complexity" evidence="2">
    <location>
        <begin position="334"/>
        <end position="343"/>
    </location>
</feature>
<evidence type="ECO:0000259" key="3">
    <source>
        <dbReference type="PROSITE" id="PS50157"/>
    </source>
</evidence>
<dbReference type="Proteomes" id="UP001151699">
    <property type="component" value="Chromosome X"/>
</dbReference>
<dbReference type="InterPro" id="IPR036236">
    <property type="entry name" value="Znf_C2H2_sf"/>
</dbReference>
<dbReference type="SUPFAM" id="SSF57667">
    <property type="entry name" value="beta-beta-alpha zinc fingers"/>
    <property type="match status" value="1"/>
</dbReference>
<keyword evidence="1" id="KW-0862">Zinc</keyword>
<dbReference type="InterPro" id="IPR029058">
    <property type="entry name" value="AB_hydrolase_fold"/>
</dbReference>
<dbReference type="Gene3D" id="3.30.160.60">
    <property type="entry name" value="Classic Zinc Finger"/>
    <property type="match status" value="1"/>
</dbReference>
<protein>
    <submittedName>
        <fullName evidence="4">Acetylcholinesterase</fullName>
    </submittedName>
</protein>
<dbReference type="PROSITE" id="PS00028">
    <property type="entry name" value="ZINC_FINGER_C2H2_1"/>
    <property type="match status" value="1"/>
</dbReference>
<dbReference type="GO" id="GO:0001228">
    <property type="term" value="F:DNA-binding transcription activator activity, RNA polymerase II-specific"/>
    <property type="evidence" value="ECO:0007669"/>
    <property type="project" value="TreeGrafter"/>
</dbReference>
<evidence type="ECO:0000313" key="5">
    <source>
        <dbReference type="Proteomes" id="UP001151699"/>
    </source>
</evidence>
<dbReference type="GO" id="GO:0005634">
    <property type="term" value="C:nucleus"/>
    <property type="evidence" value="ECO:0007669"/>
    <property type="project" value="TreeGrafter"/>
</dbReference>
<feature type="compositionally biased region" description="Polar residues" evidence="2">
    <location>
        <begin position="315"/>
        <end position="333"/>
    </location>
</feature>
<evidence type="ECO:0000256" key="2">
    <source>
        <dbReference type="SAM" id="MobiDB-lite"/>
    </source>
</evidence>
<dbReference type="PANTHER" id="PTHR46451:SF1">
    <property type="entry name" value="RAS-RESPONSIVE ELEMENT-BINDING PROTEIN 1"/>
    <property type="match status" value="1"/>
</dbReference>
<feature type="region of interest" description="Disordered" evidence="2">
    <location>
        <begin position="413"/>
        <end position="470"/>
    </location>
</feature>
<sequence length="470" mass="53470">MNTIFSKASEAERETIIFQYTNWESVADGYQNQYQVGQAVGDHFFICPTNEYAQGMTERGASVKYYYFTHSKPLRKAKSTAMNLEILELNADSENELLLSDSDSNQHSVVPFTNTLDTKKLKKNYLPPQWLKQHQSLFQITIGYIWTPQVRDHAVATYARSPFMTKQPLQDTCVHTTMTNRLSAATAIARLPPKGSVHNVIYEIDMDSSCDDPVKKMQIYNATYDNDDVVTNERHSPLANLKDIASAETMKTHVKSLDQLTKPTIEEMEREKAVNSFVSHERSIDLSMDVLDLSRDEEEEEGITSKIDLEKNQHVSKTQQQLASEHLSVSHNPQQQISSSSQSTNLIHNSGPVKKNGVLMPKQKQRRYRTERPFACEHCASSFTLRSNMERHIKQKHPEYWAQRQRNRRSILRRGSGSNNSGQNIIPPEHPPQLPSQSIASNPLSSIEDVPEPSVSDLSVEESIRESTDF</sequence>
<dbReference type="PANTHER" id="PTHR46451">
    <property type="entry name" value="RAS-RESPONSIVE ELEMENT-BINDING PROTEIN 1"/>
    <property type="match status" value="1"/>
</dbReference>
<dbReference type="PROSITE" id="PS50157">
    <property type="entry name" value="ZINC_FINGER_C2H2_2"/>
    <property type="match status" value="1"/>
</dbReference>
<feature type="non-terminal residue" evidence="4">
    <location>
        <position position="470"/>
    </location>
</feature>
<evidence type="ECO:0000313" key="4">
    <source>
        <dbReference type="EMBL" id="KAJ6639160.1"/>
    </source>
</evidence>
<dbReference type="InterPro" id="IPR052795">
    <property type="entry name" value="RREB1"/>
</dbReference>
<dbReference type="GO" id="GO:0008270">
    <property type="term" value="F:zinc ion binding"/>
    <property type="evidence" value="ECO:0007669"/>
    <property type="project" value="UniProtKB-KW"/>
</dbReference>
<feature type="compositionally biased region" description="Low complexity" evidence="2">
    <location>
        <begin position="413"/>
        <end position="426"/>
    </location>
</feature>
<organism evidence="4 5">
    <name type="scientific">Pseudolycoriella hygida</name>
    <dbReference type="NCBI Taxonomy" id="35572"/>
    <lineage>
        <taxon>Eukaryota</taxon>
        <taxon>Metazoa</taxon>
        <taxon>Ecdysozoa</taxon>
        <taxon>Arthropoda</taxon>
        <taxon>Hexapoda</taxon>
        <taxon>Insecta</taxon>
        <taxon>Pterygota</taxon>
        <taxon>Neoptera</taxon>
        <taxon>Endopterygota</taxon>
        <taxon>Diptera</taxon>
        <taxon>Nematocera</taxon>
        <taxon>Sciaroidea</taxon>
        <taxon>Sciaridae</taxon>
        <taxon>Pseudolycoriella</taxon>
    </lineage>
</organism>
<evidence type="ECO:0000256" key="1">
    <source>
        <dbReference type="PROSITE-ProRule" id="PRU00042"/>
    </source>
</evidence>
<dbReference type="Gene3D" id="3.40.50.1820">
    <property type="entry name" value="alpha/beta hydrolase"/>
    <property type="match status" value="1"/>
</dbReference>
<dbReference type="SUPFAM" id="SSF53474">
    <property type="entry name" value="alpha/beta-Hydrolases"/>
    <property type="match status" value="1"/>
</dbReference>
<proteinExistence type="predicted"/>
<name>A0A9Q0MWJ0_9DIPT</name>
<gene>
    <name evidence="4" type="primary">ACES_0</name>
    <name evidence="4" type="ORF">Bhyg_11900</name>
</gene>
<keyword evidence="1" id="KW-0863">Zinc-finger</keyword>
<keyword evidence="5" id="KW-1185">Reference proteome</keyword>
<dbReference type="InterPro" id="IPR013087">
    <property type="entry name" value="Znf_C2H2_type"/>
</dbReference>
<feature type="compositionally biased region" description="Polar residues" evidence="2">
    <location>
        <begin position="435"/>
        <end position="445"/>
    </location>
</feature>
<dbReference type="EMBL" id="WJQU01000003">
    <property type="protein sequence ID" value="KAJ6639160.1"/>
    <property type="molecule type" value="Genomic_DNA"/>
</dbReference>
<comment type="caution">
    <text evidence="4">The sequence shown here is derived from an EMBL/GenBank/DDBJ whole genome shotgun (WGS) entry which is preliminary data.</text>
</comment>
<keyword evidence="1" id="KW-0479">Metal-binding</keyword>
<reference evidence="4" key="1">
    <citation type="submission" date="2022-07" db="EMBL/GenBank/DDBJ databases">
        <authorList>
            <person name="Trinca V."/>
            <person name="Uliana J.V.C."/>
            <person name="Torres T.T."/>
            <person name="Ward R.J."/>
            <person name="Monesi N."/>
        </authorList>
    </citation>
    <scope>NUCLEOTIDE SEQUENCE</scope>
    <source>
        <strain evidence="4">HSMRA1968</strain>
        <tissue evidence="4">Whole embryos</tissue>
    </source>
</reference>
<accession>A0A9Q0MWJ0</accession>
<dbReference type="AlphaFoldDB" id="A0A9Q0MWJ0"/>
<feature type="region of interest" description="Disordered" evidence="2">
    <location>
        <begin position="311"/>
        <end position="370"/>
    </location>
</feature>
<dbReference type="OrthoDB" id="408631at2759"/>
<feature type="domain" description="C2H2-type" evidence="3">
    <location>
        <begin position="374"/>
        <end position="397"/>
    </location>
</feature>
<dbReference type="GO" id="GO:0000978">
    <property type="term" value="F:RNA polymerase II cis-regulatory region sequence-specific DNA binding"/>
    <property type="evidence" value="ECO:0007669"/>
    <property type="project" value="TreeGrafter"/>
</dbReference>